<keyword evidence="3" id="KW-1185">Reference proteome</keyword>
<reference evidence="2 3" key="1">
    <citation type="submission" date="2023-03" db="EMBL/GenBank/DDBJ databases">
        <title>High-quality genome of Scylla paramamosain provides insights in environmental adaptation.</title>
        <authorList>
            <person name="Zhang L."/>
        </authorList>
    </citation>
    <scope>NUCLEOTIDE SEQUENCE [LARGE SCALE GENOMIC DNA]</scope>
    <source>
        <strain evidence="2">LZ_2023a</strain>
        <tissue evidence="2">Muscle</tissue>
    </source>
</reference>
<evidence type="ECO:0000313" key="3">
    <source>
        <dbReference type="Proteomes" id="UP001487740"/>
    </source>
</evidence>
<feature type="region of interest" description="Disordered" evidence="1">
    <location>
        <begin position="1"/>
        <end position="68"/>
    </location>
</feature>
<feature type="compositionally biased region" description="Basic and acidic residues" evidence="1">
    <location>
        <begin position="13"/>
        <end position="50"/>
    </location>
</feature>
<name>A0AAW0UAG6_SCYPA</name>
<accession>A0AAW0UAG6</accession>
<dbReference type="AlphaFoldDB" id="A0AAW0UAG6"/>
<comment type="caution">
    <text evidence="2">The sequence shown here is derived from an EMBL/GenBank/DDBJ whole genome shotgun (WGS) entry which is preliminary data.</text>
</comment>
<protein>
    <submittedName>
        <fullName evidence="2">Uncharacterized protein</fullName>
    </submittedName>
</protein>
<dbReference type="EMBL" id="JARAKH010000014">
    <property type="protein sequence ID" value="KAK8397093.1"/>
    <property type="molecule type" value="Genomic_DNA"/>
</dbReference>
<gene>
    <name evidence="2" type="ORF">O3P69_004633</name>
</gene>
<organism evidence="2 3">
    <name type="scientific">Scylla paramamosain</name>
    <name type="common">Mud crab</name>
    <dbReference type="NCBI Taxonomy" id="85552"/>
    <lineage>
        <taxon>Eukaryota</taxon>
        <taxon>Metazoa</taxon>
        <taxon>Ecdysozoa</taxon>
        <taxon>Arthropoda</taxon>
        <taxon>Crustacea</taxon>
        <taxon>Multicrustacea</taxon>
        <taxon>Malacostraca</taxon>
        <taxon>Eumalacostraca</taxon>
        <taxon>Eucarida</taxon>
        <taxon>Decapoda</taxon>
        <taxon>Pleocyemata</taxon>
        <taxon>Brachyura</taxon>
        <taxon>Eubrachyura</taxon>
        <taxon>Portunoidea</taxon>
        <taxon>Portunidae</taxon>
        <taxon>Portuninae</taxon>
        <taxon>Scylla</taxon>
    </lineage>
</organism>
<proteinExistence type="predicted"/>
<sequence length="157" mass="17840">MDWFPENLGSMSDEQRERFHQDIKQMDTRDAPKGWHGRWDRLKDVPDQLRGRPGVSDSGGMQTPPPSSWTDRQFVVIASEKVAWLVSLSTQNCVFKQILTDVFFVVNADMVTIKGLQCPGVGQRFNVGDPGAVWHRVQSQNVMPEYNIVLVIVTLKL</sequence>
<evidence type="ECO:0000313" key="2">
    <source>
        <dbReference type="EMBL" id="KAK8397093.1"/>
    </source>
</evidence>
<dbReference type="Proteomes" id="UP001487740">
    <property type="component" value="Unassembled WGS sequence"/>
</dbReference>
<evidence type="ECO:0000256" key="1">
    <source>
        <dbReference type="SAM" id="MobiDB-lite"/>
    </source>
</evidence>